<evidence type="ECO:0000313" key="1">
    <source>
        <dbReference type="EMBL" id="KJS59735.1"/>
    </source>
</evidence>
<evidence type="ECO:0008006" key="3">
    <source>
        <dbReference type="Google" id="ProtNLM"/>
    </source>
</evidence>
<dbReference type="AlphaFoldDB" id="A0A0F2TBM5"/>
<comment type="caution">
    <text evidence="1">The sequence shown here is derived from an EMBL/GenBank/DDBJ whole genome shotgun (WGS) entry which is preliminary data.</text>
</comment>
<organism evidence="1 2">
    <name type="scientific">Streptomyces rubellomurinus (strain ATCC 31215)</name>
    <dbReference type="NCBI Taxonomy" id="359131"/>
    <lineage>
        <taxon>Bacteria</taxon>
        <taxon>Bacillati</taxon>
        <taxon>Actinomycetota</taxon>
        <taxon>Actinomycetes</taxon>
        <taxon>Kitasatosporales</taxon>
        <taxon>Streptomycetaceae</taxon>
        <taxon>Streptomyces</taxon>
    </lineage>
</organism>
<reference evidence="1 2" key="1">
    <citation type="submission" date="2015-02" db="EMBL/GenBank/DDBJ databases">
        <authorList>
            <person name="Ju K.-S."/>
            <person name="Doroghazi J.R."/>
            <person name="Metcalf W."/>
        </authorList>
    </citation>
    <scope>NUCLEOTIDE SEQUENCE [LARGE SCALE GENOMIC DNA]</scope>
    <source>
        <strain evidence="1 2">ATCC 31215</strain>
    </source>
</reference>
<dbReference type="Proteomes" id="UP000033699">
    <property type="component" value="Unassembled WGS sequence"/>
</dbReference>
<name>A0A0F2TBM5_STRR3</name>
<dbReference type="Gene3D" id="2.80.10.50">
    <property type="match status" value="1"/>
</dbReference>
<protein>
    <recommendedName>
        <fullName evidence="3">Ricin B lectin domain-containing protein</fullName>
    </recommendedName>
</protein>
<evidence type="ECO:0000313" key="2">
    <source>
        <dbReference type="Proteomes" id="UP000033699"/>
    </source>
</evidence>
<keyword evidence="2" id="KW-1185">Reference proteome</keyword>
<dbReference type="EMBL" id="JZKH01000060">
    <property type="protein sequence ID" value="KJS59735.1"/>
    <property type="molecule type" value="Genomic_DNA"/>
</dbReference>
<dbReference type="CDD" id="cd23714">
    <property type="entry name" value="beta-trefoil_Ricin_MtaL"/>
    <property type="match status" value="1"/>
</dbReference>
<dbReference type="OrthoDB" id="3325701at2"/>
<proteinExistence type="predicted"/>
<dbReference type="PATRIC" id="fig|359131.3.peg.6111"/>
<accession>A0A0F2TBM5</accession>
<gene>
    <name evidence="1" type="ORF">VM95_25375</name>
</gene>
<dbReference type="RefSeq" id="WP_045700618.1">
    <property type="nucleotide sequence ID" value="NZ_JZKH01000060.1"/>
</dbReference>
<dbReference type="InterPro" id="IPR035992">
    <property type="entry name" value="Ricin_B-like_lectins"/>
</dbReference>
<sequence length="139" mass="15086">MALDPGVYVIRSAVNGEAAGVNGLIRIAFQRIEVTPRGNLTGAEWEVSPEDDDGRVRLSIQDVYPYVRVRDGEVMASIARPEGAWTIQPASGDRFRIRVDGQDLCWTAPEGGKGPVTVAPESHAIAQLWTFTLSEQPAP</sequence>
<dbReference type="SUPFAM" id="SSF50370">
    <property type="entry name" value="Ricin B-like lectins"/>
    <property type="match status" value="1"/>
</dbReference>